<dbReference type="InterPro" id="IPR029787">
    <property type="entry name" value="Nucleotide_cyclase"/>
</dbReference>
<gene>
    <name evidence="2" type="primary">cyaB_2</name>
    <name evidence="2" type="ORF">NMY3_01096</name>
</gene>
<reference evidence="3" key="1">
    <citation type="submission" date="2015-10" db="EMBL/GenBank/DDBJ databases">
        <title>Niche specialization of a soil ammonia-oxidizing archaeon, Candidatus Nitrosocosmicus oleophilus.</title>
        <authorList>
            <person name="Jung M.-Y."/>
            <person name="Rhee S.-K."/>
        </authorList>
    </citation>
    <scope>NUCLEOTIDE SEQUENCE [LARGE SCALE GENOMIC DNA]</scope>
    <source>
        <strain evidence="3">MY3</strain>
    </source>
</reference>
<dbReference type="GO" id="GO:0035556">
    <property type="term" value="P:intracellular signal transduction"/>
    <property type="evidence" value="ECO:0007669"/>
    <property type="project" value="InterPro"/>
</dbReference>
<name>A0A654LYF4_9ARCH</name>
<sequence>MRYIISELLISKIENNNDKKNRVQSKLILVKELNEVLSIENAATLRIASRIDKTPIRGLKQVLRRHLKVTNIQKIRLRDIISQFGEKPTDKKTDLLSLFVTTNVNPTHSEINLSENSKIEEQKKDLKHSLPEDYEIIQLRQDFAINHGELRAYESLIENMQKIDIPNKQKNLSLLEKSMKEEELMVYWYKTHTPLILDNLWPKVIHSTVRRGQNFLLSHVGTKIPIIIIYADLVGSTKMSMTLPIDNLVSIVRIFDYHISNVVDTLGGYVLKYAGDAVISFFPSHIDNQNKYSASDTAIESGKLMIKSIQEEVNSFMHKIYKFPELSVKIGIDAGENAIVQFGYDQRSPIDILGYGMNVASKIMSITSPNKVSIGENIYKSLDPDLQNEFHELTIPNERWKYVNYGTKKPYKLYTSNT</sequence>
<evidence type="ECO:0000259" key="1">
    <source>
        <dbReference type="PROSITE" id="PS50125"/>
    </source>
</evidence>
<evidence type="ECO:0000313" key="2">
    <source>
        <dbReference type="EMBL" id="ALI35301.1"/>
    </source>
</evidence>
<dbReference type="CDD" id="cd07302">
    <property type="entry name" value="CHD"/>
    <property type="match status" value="1"/>
</dbReference>
<keyword evidence="2" id="KW-0456">Lyase</keyword>
<dbReference type="Proteomes" id="UP000058925">
    <property type="component" value="Chromosome"/>
</dbReference>
<dbReference type="AlphaFoldDB" id="A0A654LYF4"/>
<evidence type="ECO:0000313" key="3">
    <source>
        <dbReference type="Proteomes" id="UP000058925"/>
    </source>
</evidence>
<keyword evidence="3" id="KW-1185">Reference proteome</keyword>
<dbReference type="GO" id="GO:0009190">
    <property type="term" value="P:cyclic nucleotide biosynthetic process"/>
    <property type="evidence" value="ECO:0007669"/>
    <property type="project" value="InterPro"/>
</dbReference>
<organism evidence="2 3">
    <name type="scientific">Candidatus Nitrosocosmicus oleophilus</name>
    <dbReference type="NCBI Taxonomy" id="1353260"/>
    <lineage>
        <taxon>Archaea</taxon>
        <taxon>Nitrososphaerota</taxon>
        <taxon>Nitrososphaeria</taxon>
        <taxon>Nitrososphaerales</taxon>
        <taxon>Nitrososphaeraceae</taxon>
        <taxon>Candidatus Nitrosocosmicus</taxon>
    </lineage>
</organism>
<dbReference type="PANTHER" id="PTHR43081">
    <property type="entry name" value="ADENYLATE CYCLASE, TERMINAL-DIFFERENTIATION SPECIFIC-RELATED"/>
    <property type="match status" value="1"/>
</dbReference>
<dbReference type="InterPro" id="IPR012347">
    <property type="entry name" value="Ferritin-like"/>
</dbReference>
<proteinExistence type="predicted"/>
<protein>
    <submittedName>
        <fullName evidence="2">Adenylate cyclase 2</fullName>
        <ecNumber evidence="2">4.6.1.1</ecNumber>
    </submittedName>
</protein>
<dbReference type="InterPro" id="IPR001054">
    <property type="entry name" value="A/G_cyclase"/>
</dbReference>
<dbReference type="Pfam" id="PF00211">
    <property type="entry name" value="Guanylate_cyc"/>
    <property type="match status" value="1"/>
</dbReference>
<dbReference type="EC" id="4.6.1.1" evidence="2"/>
<dbReference type="EMBL" id="CP012850">
    <property type="protein sequence ID" value="ALI35301.1"/>
    <property type="molecule type" value="Genomic_DNA"/>
</dbReference>
<dbReference type="GeneID" id="60421202"/>
<dbReference type="SMART" id="SM00044">
    <property type="entry name" value="CYCc"/>
    <property type="match status" value="1"/>
</dbReference>
<dbReference type="SUPFAM" id="SSF55073">
    <property type="entry name" value="Nucleotide cyclase"/>
    <property type="match status" value="1"/>
</dbReference>
<dbReference type="PANTHER" id="PTHR43081:SF1">
    <property type="entry name" value="ADENYLATE CYCLASE, TERMINAL-DIFFERENTIATION SPECIFIC"/>
    <property type="match status" value="1"/>
</dbReference>
<dbReference type="InterPro" id="IPR050697">
    <property type="entry name" value="Adenylyl/Guanylyl_Cyclase_3/4"/>
</dbReference>
<dbReference type="PROSITE" id="PS50125">
    <property type="entry name" value="GUANYLATE_CYCLASE_2"/>
    <property type="match status" value="1"/>
</dbReference>
<dbReference type="GO" id="GO:0004016">
    <property type="term" value="F:adenylate cyclase activity"/>
    <property type="evidence" value="ECO:0007669"/>
    <property type="project" value="UniProtKB-EC"/>
</dbReference>
<dbReference type="RefSeq" id="WP_196817801.1">
    <property type="nucleotide sequence ID" value="NZ_CP012850.1"/>
</dbReference>
<dbReference type="KEGG" id="taa:NMY3_01096"/>
<feature type="domain" description="Guanylate cyclase" evidence="1">
    <location>
        <begin position="227"/>
        <end position="364"/>
    </location>
</feature>
<accession>A0A654LYF4</accession>
<dbReference type="OrthoDB" id="375307at2157"/>
<dbReference type="Gene3D" id="3.30.70.1230">
    <property type="entry name" value="Nucleotide cyclase"/>
    <property type="match status" value="1"/>
</dbReference>
<dbReference type="Gene3D" id="1.20.1260.10">
    <property type="match status" value="1"/>
</dbReference>